<dbReference type="AlphaFoldDB" id="A0AA88U7K2"/>
<dbReference type="PANTHER" id="PTHR10784">
    <property type="entry name" value="TRANSLATION INITIATION FACTOR 6"/>
    <property type="match status" value="1"/>
</dbReference>
<proteinExistence type="predicted"/>
<dbReference type="InterPro" id="IPR002769">
    <property type="entry name" value="eIF6"/>
</dbReference>
<dbReference type="Gene3D" id="3.75.10.10">
    <property type="entry name" value="L-arginine/glycine Amidinotransferase, Chain A"/>
    <property type="match status" value="1"/>
</dbReference>
<dbReference type="Pfam" id="PF01912">
    <property type="entry name" value="eIF-6"/>
    <property type="match status" value="1"/>
</dbReference>
<evidence type="ECO:0000256" key="1">
    <source>
        <dbReference type="ARBA" id="ARBA00022540"/>
    </source>
</evidence>
<dbReference type="SUPFAM" id="SSF55909">
    <property type="entry name" value="Pentein"/>
    <property type="match status" value="1"/>
</dbReference>
<protein>
    <submittedName>
        <fullName evidence="3">Uncharacterized protein</fullName>
    </submittedName>
</protein>
<gene>
    <name evidence="3" type="ORF">RJ640_016750</name>
</gene>
<sequence length="96" mass="10504">METLLTLSMQVKLEYTSAFDYNLIIFESELADVIPVVKTSIGGTRIIGRLCAGNENGLLLPHTTTDQAVGSQNYSHLWAAAGVQNYLPLWDANVGY</sequence>
<evidence type="ECO:0000256" key="2">
    <source>
        <dbReference type="ARBA" id="ARBA00022917"/>
    </source>
</evidence>
<evidence type="ECO:0000313" key="4">
    <source>
        <dbReference type="Proteomes" id="UP001187471"/>
    </source>
</evidence>
<dbReference type="GO" id="GO:0042256">
    <property type="term" value="P:cytosolic ribosome assembly"/>
    <property type="evidence" value="ECO:0007669"/>
    <property type="project" value="InterPro"/>
</dbReference>
<keyword evidence="1" id="KW-0396">Initiation factor</keyword>
<reference evidence="3" key="1">
    <citation type="submission" date="2022-12" db="EMBL/GenBank/DDBJ databases">
        <title>Draft genome assemblies for two species of Escallonia (Escalloniales).</title>
        <authorList>
            <person name="Chanderbali A."/>
            <person name="Dervinis C."/>
            <person name="Anghel I."/>
            <person name="Soltis D."/>
            <person name="Soltis P."/>
            <person name="Zapata F."/>
        </authorList>
    </citation>
    <scope>NUCLEOTIDE SEQUENCE</scope>
    <source>
        <strain evidence="3">UCBG92.1500</strain>
        <tissue evidence="3">Leaf</tissue>
    </source>
</reference>
<comment type="caution">
    <text evidence="3">The sequence shown here is derived from an EMBL/GenBank/DDBJ whole genome shotgun (WGS) entry which is preliminary data.</text>
</comment>
<organism evidence="3 4">
    <name type="scientific">Escallonia rubra</name>
    <dbReference type="NCBI Taxonomy" id="112253"/>
    <lineage>
        <taxon>Eukaryota</taxon>
        <taxon>Viridiplantae</taxon>
        <taxon>Streptophyta</taxon>
        <taxon>Embryophyta</taxon>
        <taxon>Tracheophyta</taxon>
        <taxon>Spermatophyta</taxon>
        <taxon>Magnoliopsida</taxon>
        <taxon>eudicotyledons</taxon>
        <taxon>Gunneridae</taxon>
        <taxon>Pentapetalae</taxon>
        <taxon>asterids</taxon>
        <taxon>campanulids</taxon>
        <taxon>Escalloniales</taxon>
        <taxon>Escalloniaceae</taxon>
        <taxon>Escallonia</taxon>
    </lineage>
</organism>
<keyword evidence="2" id="KW-0648">Protein biosynthesis</keyword>
<dbReference type="EMBL" id="JAVXUO010002326">
    <property type="protein sequence ID" value="KAK2974264.1"/>
    <property type="molecule type" value="Genomic_DNA"/>
</dbReference>
<accession>A0AA88U7K2</accession>
<evidence type="ECO:0000313" key="3">
    <source>
        <dbReference type="EMBL" id="KAK2974264.1"/>
    </source>
</evidence>
<dbReference type="Proteomes" id="UP001187471">
    <property type="component" value="Unassembled WGS sequence"/>
</dbReference>
<name>A0AA88U7K2_9ASTE</name>
<dbReference type="GO" id="GO:0043022">
    <property type="term" value="F:ribosome binding"/>
    <property type="evidence" value="ECO:0007669"/>
    <property type="project" value="InterPro"/>
</dbReference>
<dbReference type="GO" id="GO:0003743">
    <property type="term" value="F:translation initiation factor activity"/>
    <property type="evidence" value="ECO:0007669"/>
    <property type="project" value="UniProtKB-KW"/>
</dbReference>
<keyword evidence="4" id="KW-1185">Reference proteome</keyword>